<evidence type="ECO:0000313" key="3">
    <source>
        <dbReference type="Proteomes" id="UP000287651"/>
    </source>
</evidence>
<dbReference type="Proteomes" id="UP000287651">
    <property type="component" value="Unassembled WGS sequence"/>
</dbReference>
<organism evidence="2 3">
    <name type="scientific">Ensete ventricosum</name>
    <name type="common">Abyssinian banana</name>
    <name type="synonym">Musa ensete</name>
    <dbReference type="NCBI Taxonomy" id="4639"/>
    <lineage>
        <taxon>Eukaryota</taxon>
        <taxon>Viridiplantae</taxon>
        <taxon>Streptophyta</taxon>
        <taxon>Embryophyta</taxon>
        <taxon>Tracheophyta</taxon>
        <taxon>Spermatophyta</taxon>
        <taxon>Magnoliopsida</taxon>
        <taxon>Liliopsida</taxon>
        <taxon>Zingiberales</taxon>
        <taxon>Musaceae</taxon>
        <taxon>Ensete</taxon>
    </lineage>
</organism>
<dbReference type="EMBL" id="AMZH03018831">
    <property type="protein sequence ID" value="RRT41137.1"/>
    <property type="molecule type" value="Genomic_DNA"/>
</dbReference>
<name>A0A426XNR0_ENSVE</name>
<gene>
    <name evidence="2" type="ORF">B296_00048619</name>
</gene>
<accession>A0A426XNR0</accession>
<proteinExistence type="predicted"/>
<reference evidence="2 3" key="1">
    <citation type="journal article" date="2014" name="Agronomy (Basel)">
        <title>A Draft Genome Sequence for Ensete ventricosum, the Drought-Tolerant Tree Against Hunger.</title>
        <authorList>
            <person name="Harrison J."/>
            <person name="Moore K.A."/>
            <person name="Paszkiewicz K."/>
            <person name="Jones T."/>
            <person name="Grant M."/>
            <person name="Ambacheew D."/>
            <person name="Muzemil S."/>
            <person name="Studholme D.J."/>
        </authorList>
    </citation>
    <scope>NUCLEOTIDE SEQUENCE [LARGE SCALE GENOMIC DNA]</scope>
</reference>
<feature type="region of interest" description="Disordered" evidence="1">
    <location>
        <begin position="14"/>
        <end position="34"/>
    </location>
</feature>
<protein>
    <submittedName>
        <fullName evidence="2">Uncharacterized protein</fullName>
    </submittedName>
</protein>
<dbReference type="AlphaFoldDB" id="A0A426XNR0"/>
<feature type="compositionally biased region" description="Basic and acidic residues" evidence="1">
    <location>
        <begin position="24"/>
        <end position="34"/>
    </location>
</feature>
<sequence length="143" mass="15582">MPRQHLGLSEAYAKGGIRGTPVDSTRDADKKKREGVKLKGTHSTVALRVDGVFAVIVSKVPFDPWRLQAGDSLPRSLPRQVDAEGRRLSSSASFSLLFARPQSRTRLITGSRTGPHVRVPVTSPNGFVSKGDEKAVLICRYLC</sequence>
<comment type="caution">
    <text evidence="2">The sequence shown here is derived from an EMBL/GenBank/DDBJ whole genome shotgun (WGS) entry which is preliminary data.</text>
</comment>
<evidence type="ECO:0000256" key="1">
    <source>
        <dbReference type="SAM" id="MobiDB-lite"/>
    </source>
</evidence>
<evidence type="ECO:0000313" key="2">
    <source>
        <dbReference type="EMBL" id="RRT41137.1"/>
    </source>
</evidence>